<dbReference type="RefSeq" id="WP_090221703.1">
    <property type="nucleotide sequence ID" value="NZ_FOZP01000001.1"/>
</dbReference>
<accession>A0A1I6NPA0</accession>
<name>A0A1I6NPA0_9FLAO</name>
<gene>
    <name evidence="1" type="ORF">SAMN04488006_0264</name>
</gene>
<dbReference type="OrthoDB" id="663842at2"/>
<dbReference type="Proteomes" id="UP000199312">
    <property type="component" value="Unassembled WGS sequence"/>
</dbReference>
<protein>
    <submittedName>
        <fullName evidence="1">Uncharacterized protein</fullName>
    </submittedName>
</protein>
<organism evidence="1 2">
    <name type="scientific">Lutibacter maritimus</name>
    <dbReference type="NCBI Taxonomy" id="593133"/>
    <lineage>
        <taxon>Bacteria</taxon>
        <taxon>Pseudomonadati</taxon>
        <taxon>Bacteroidota</taxon>
        <taxon>Flavobacteriia</taxon>
        <taxon>Flavobacteriales</taxon>
        <taxon>Flavobacteriaceae</taxon>
        <taxon>Lutibacter</taxon>
    </lineage>
</organism>
<dbReference type="STRING" id="593133.SAMN04488006_0264"/>
<dbReference type="EMBL" id="FOZP01000001">
    <property type="protein sequence ID" value="SFS29735.1"/>
    <property type="molecule type" value="Genomic_DNA"/>
</dbReference>
<evidence type="ECO:0000313" key="2">
    <source>
        <dbReference type="Proteomes" id="UP000199312"/>
    </source>
</evidence>
<reference evidence="2" key="1">
    <citation type="submission" date="2016-10" db="EMBL/GenBank/DDBJ databases">
        <authorList>
            <person name="Varghese N."/>
            <person name="Submissions S."/>
        </authorList>
    </citation>
    <scope>NUCLEOTIDE SEQUENCE [LARGE SCALE GENOMIC DNA]</scope>
    <source>
        <strain evidence="2">DSM 24450</strain>
    </source>
</reference>
<sequence>MKIFLFFVFVTVSVYSTGIEEIRNNFLTVKTIKEADNYIQLLEKSDLKEANAYKAALLLMKAKFAFFPFNKWSYFKEGSELLDNAIKTDAKNIEMRYIRFLFQSEIPKFLGYHKNIEEDYTFIVNNIVNSSLPLKFKQTMLGKMLLVKGLTVSQSTKINKVIQKL</sequence>
<keyword evidence="2" id="KW-1185">Reference proteome</keyword>
<proteinExistence type="predicted"/>
<evidence type="ECO:0000313" key="1">
    <source>
        <dbReference type="EMBL" id="SFS29735.1"/>
    </source>
</evidence>
<dbReference type="AlphaFoldDB" id="A0A1I6NPA0"/>